<dbReference type="AlphaFoldDB" id="A0A9N8VFP5"/>
<proteinExistence type="predicted"/>
<evidence type="ECO:0000313" key="2">
    <source>
        <dbReference type="Proteomes" id="UP000789396"/>
    </source>
</evidence>
<keyword evidence="2" id="KW-1185">Reference proteome</keyword>
<gene>
    <name evidence="1" type="ORF">RFULGI_LOCUS133</name>
</gene>
<evidence type="ECO:0000313" key="1">
    <source>
        <dbReference type="EMBL" id="CAG8449151.1"/>
    </source>
</evidence>
<dbReference type="EMBL" id="CAJVPZ010000015">
    <property type="protein sequence ID" value="CAG8449151.1"/>
    <property type="molecule type" value="Genomic_DNA"/>
</dbReference>
<protein>
    <submittedName>
        <fullName evidence="1">6986_t:CDS:1</fullName>
    </submittedName>
</protein>
<name>A0A9N8VFP5_9GLOM</name>
<comment type="caution">
    <text evidence="1">The sequence shown here is derived from an EMBL/GenBank/DDBJ whole genome shotgun (WGS) entry which is preliminary data.</text>
</comment>
<reference evidence="1" key="1">
    <citation type="submission" date="2021-06" db="EMBL/GenBank/DDBJ databases">
        <authorList>
            <person name="Kallberg Y."/>
            <person name="Tangrot J."/>
            <person name="Rosling A."/>
        </authorList>
    </citation>
    <scope>NUCLEOTIDE SEQUENCE</scope>
    <source>
        <strain evidence="1">IN212</strain>
    </source>
</reference>
<organism evidence="1 2">
    <name type="scientific">Racocetra fulgida</name>
    <dbReference type="NCBI Taxonomy" id="60492"/>
    <lineage>
        <taxon>Eukaryota</taxon>
        <taxon>Fungi</taxon>
        <taxon>Fungi incertae sedis</taxon>
        <taxon>Mucoromycota</taxon>
        <taxon>Glomeromycotina</taxon>
        <taxon>Glomeromycetes</taxon>
        <taxon>Diversisporales</taxon>
        <taxon>Gigasporaceae</taxon>
        <taxon>Racocetra</taxon>
    </lineage>
</organism>
<dbReference type="Proteomes" id="UP000789396">
    <property type="component" value="Unassembled WGS sequence"/>
</dbReference>
<accession>A0A9N8VFP5</accession>
<sequence length="41" mass="4639">MVESKLYAKLLLNESGLSAERGWLLKPCQPLSGKLVEFLYL</sequence>